<sequence length="107" mass="12379">MSQTVQQRTIISELIDDTLRNTAKQLIDEFEKTKYSDRVARFEELTGEIVQDGRKTKAQAAYRNRKAEAQVKKVRGVNRIGKKQYIPHSPLMMKSGRRKASKHFQTA</sequence>
<dbReference type="RefSeq" id="WP_106741136.1">
    <property type="nucleotide sequence ID" value="NZ_PXYY01000022.1"/>
</dbReference>
<dbReference type="Proteomes" id="UP000241868">
    <property type="component" value="Unassembled WGS sequence"/>
</dbReference>
<name>A0A2P7U0V3_9NEIS</name>
<proteinExistence type="predicted"/>
<dbReference type="EMBL" id="PXYY01000022">
    <property type="protein sequence ID" value="PSJ80620.1"/>
    <property type="molecule type" value="Genomic_DNA"/>
</dbReference>
<organism evidence="2 3">
    <name type="scientific">Neisseria iguanae</name>
    <dbReference type="NCBI Taxonomy" id="90242"/>
    <lineage>
        <taxon>Bacteria</taxon>
        <taxon>Pseudomonadati</taxon>
        <taxon>Pseudomonadota</taxon>
        <taxon>Betaproteobacteria</taxon>
        <taxon>Neisseriales</taxon>
        <taxon>Neisseriaceae</taxon>
        <taxon>Neisseria</taxon>
    </lineage>
</organism>
<reference evidence="2 3" key="1">
    <citation type="submission" date="2018-03" db="EMBL/GenBank/DDBJ databases">
        <title>Neisseria weixii sp. nov., isolated from the intestinal contents of Tibetan Plateau pika (Ochotona curzoniae) in Yushu, Qinghai Province, China.</title>
        <authorList>
            <person name="Gui Z."/>
        </authorList>
    </citation>
    <scope>NUCLEOTIDE SEQUENCE [LARGE SCALE GENOMIC DNA]</scope>
    <source>
        <strain evidence="2 3">ATCC 51483</strain>
    </source>
</reference>
<dbReference type="AlphaFoldDB" id="A0A2P7U0V3"/>
<comment type="caution">
    <text evidence="2">The sequence shown here is derived from an EMBL/GenBank/DDBJ whole genome shotgun (WGS) entry which is preliminary data.</text>
</comment>
<protein>
    <submittedName>
        <fullName evidence="2">Uncharacterized protein</fullName>
    </submittedName>
</protein>
<gene>
    <name evidence="2" type="ORF">C7N83_05220</name>
</gene>
<keyword evidence="3" id="KW-1185">Reference proteome</keyword>
<evidence type="ECO:0000256" key="1">
    <source>
        <dbReference type="SAM" id="MobiDB-lite"/>
    </source>
</evidence>
<evidence type="ECO:0000313" key="2">
    <source>
        <dbReference type="EMBL" id="PSJ80620.1"/>
    </source>
</evidence>
<accession>A0A2P7U0V3</accession>
<feature type="compositionally biased region" description="Basic residues" evidence="1">
    <location>
        <begin position="95"/>
        <end position="107"/>
    </location>
</feature>
<feature type="region of interest" description="Disordered" evidence="1">
    <location>
        <begin position="88"/>
        <end position="107"/>
    </location>
</feature>
<evidence type="ECO:0000313" key="3">
    <source>
        <dbReference type="Proteomes" id="UP000241868"/>
    </source>
</evidence>